<dbReference type="EMBL" id="CP043046">
    <property type="protein sequence ID" value="QEI05747.1"/>
    <property type="molecule type" value="Genomic_DNA"/>
</dbReference>
<dbReference type="OrthoDB" id="8682295at2"/>
<proteinExistence type="predicted"/>
<dbReference type="RefSeq" id="WP_148814130.1">
    <property type="nucleotide sequence ID" value="NZ_CP043046.1"/>
</dbReference>
<evidence type="ECO:0000313" key="2">
    <source>
        <dbReference type="EMBL" id="QEI05747.1"/>
    </source>
</evidence>
<keyword evidence="1" id="KW-0732">Signal</keyword>
<accession>A0A5C0AZ90</accession>
<dbReference type="AlphaFoldDB" id="A0A5C0AZ90"/>
<feature type="signal peptide" evidence="1">
    <location>
        <begin position="1"/>
        <end position="30"/>
    </location>
</feature>
<protein>
    <submittedName>
        <fullName evidence="2">Uncharacterized protein</fullName>
    </submittedName>
</protein>
<dbReference type="Proteomes" id="UP000325161">
    <property type="component" value="Chromosome"/>
</dbReference>
<evidence type="ECO:0000313" key="3">
    <source>
        <dbReference type="Proteomes" id="UP000325161"/>
    </source>
</evidence>
<gene>
    <name evidence="2" type="ORF">FXN63_07730</name>
</gene>
<reference evidence="2 3" key="1">
    <citation type="submission" date="2019-08" db="EMBL/GenBank/DDBJ databases">
        <title>Amphibian skin-associated Pigmentiphaga: genome sequence and occurrence across geography and hosts.</title>
        <authorList>
            <person name="Bletz M.C."/>
            <person name="Bunk B."/>
            <person name="Sproeer C."/>
            <person name="Biwer P."/>
            <person name="Reiter S."/>
            <person name="Rabemananjara F.C.E."/>
            <person name="Schulz S."/>
            <person name="Overmann J."/>
            <person name="Vences M."/>
        </authorList>
    </citation>
    <scope>NUCLEOTIDE SEQUENCE [LARGE SCALE GENOMIC DNA]</scope>
    <source>
        <strain evidence="2 3">Mada1488</strain>
    </source>
</reference>
<feature type="chain" id="PRO_5022965564" evidence="1">
    <location>
        <begin position="31"/>
        <end position="225"/>
    </location>
</feature>
<organism evidence="2 3">
    <name type="scientific">Pigmentiphaga aceris</name>
    <dbReference type="NCBI Taxonomy" id="1940612"/>
    <lineage>
        <taxon>Bacteria</taxon>
        <taxon>Pseudomonadati</taxon>
        <taxon>Pseudomonadota</taxon>
        <taxon>Betaproteobacteria</taxon>
        <taxon>Burkholderiales</taxon>
        <taxon>Alcaligenaceae</taxon>
        <taxon>Pigmentiphaga</taxon>
    </lineage>
</organism>
<keyword evidence="3" id="KW-1185">Reference proteome</keyword>
<name>A0A5C0AZ90_9BURK</name>
<sequence>MAAQKTVASFAAVKKAVAVLAFVAGGAAFAAPGEPPIPARLPIPSVAASAQEFVPEGFTLSREVTGPLAGAAPGIAQIYENAAGRRALLIGYRTAQGFEASGWGFVVACRDCGIDVPGDQNVELAIVDRAVRLIDRSLSKVDGTRTEAELTLRYDAGVRAWRLALLEQFTIFEQEGRAMRSSMDYLSGDTRDAEGRYDGLQFKADSEQTGHVAVEPQILETLDLY</sequence>
<evidence type="ECO:0000256" key="1">
    <source>
        <dbReference type="SAM" id="SignalP"/>
    </source>
</evidence>
<dbReference type="KEGG" id="pacr:FXN63_07730"/>